<evidence type="ECO:0000256" key="1">
    <source>
        <dbReference type="ARBA" id="ARBA00060876"/>
    </source>
</evidence>
<reference evidence="3" key="1">
    <citation type="submission" date="2022-05" db="EMBL/GenBank/DDBJ databases">
        <title>Single-amplified genomics reveal most streamlined microbe among free-living bacteria.</title>
        <authorList>
            <person name="Roda-Garcia J."/>
            <person name="Haro-Moreno J.M."/>
            <person name="Rodriguez-Valera F."/>
            <person name="Almagro-Moreno S."/>
            <person name="Lopez-Perez M."/>
        </authorList>
    </citation>
    <scope>NUCLEOTIDE SEQUENCE</scope>
    <source>
        <strain evidence="3">TMED112-D2-2</strain>
    </source>
</reference>
<dbReference type="PANTHER" id="PTHR13696">
    <property type="entry name" value="P-LOOP CONTAINING NUCLEOSIDE TRIPHOSPHATE HYDROLASE"/>
    <property type="match status" value="1"/>
</dbReference>
<accession>A0A9Q8U0U7</accession>
<evidence type="ECO:0000313" key="3">
    <source>
        <dbReference type="EMBL" id="URQ63178.1"/>
    </source>
</evidence>
<dbReference type="InterPro" id="IPR027417">
    <property type="entry name" value="P-loop_NTPase"/>
</dbReference>
<dbReference type="PANTHER" id="PTHR13696:SF52">
    <property type="entry name" value="PARA FAMILY PROTEIN CT_582"/>
    <property type="match status" value="1"/>
</dbReference>
<dbReference type="CDD" id="cd02042">
    <property type="entry name" value="ParAB_family"/>
    <property type="match status" value="1"/>
</dbReference>
<gene>
    <name evidence="3" type="ORF">M9B40_05485</name>
</gene>
<organism evidence="3 4">
    <name type="scientific">SAR86 cluster bacterium</name>
    <dbReference type="NCBI Taxonomy" id="2030880"/>
    <lineage>
        <taxon>Bacteria</taxon>
        <taxon>Pseudomonadati</taxon>
        <taxon>Pseudomonadota</taxon>
        <taxon>Gammaproteobacteria</taxon>
        <taxon>SAR86 cluster</taxon>
    </lineage>
</organism>
<feature type="domain" description="AAA" evidence="2">
    <location>
        <begin position="5"/>
        <end position="171"/>
    </location>
</feature>
<dbReference type="InterPro" id="IPR025669">
    <property type="entry name" value="AAA_dom"/>
</dbReference>
<proteinExistence type="predicted"/>
<dbReference type="Pfam" id="PF13614">
    <property type="entry name" value="AAA_31"/>
    <property type="match status" value="1"/>
</dbReference>
<protein>
    <submittedName>
        <fullName evidence="3">ParA family protein</fullName>
    </submittedName>
</protein>
<dbReference type="InterPro" id="IPR050678">
    <property type="entry name" value="DNA_Partitioning_ATPase"/>
</dbReference>
<sequence length="259" mass="28780">MTIKVAVTNQKGGVGKTTTAVNLAASLTKAKRNVLLIDIDPQGNASSAAGIKKNSESSLYEFFNGEEKIESFIIKASGGYDIIPANNNLVAAEKIIEKTENREKYFSTHLKKLPKKYDYILIDCPPSLNLLTINSMEFCRNVLVPVQCEYYALEGLVTLKSTISELNDVLGLKIDIVAILRTMADWRNRLTREVSSQLEKHFKEKVLNTIIPRNVRLAEAPSYGQSIVDYDINSIGAEAFLSLSGEFIRKFENGKKNIA</sequence>
<dbReference type="FunFam" id="3.40.50.300:FF:000285">
    <property type="entry name" value="Sporulation initiation inhibitor Soj"/>
    <property type="match status" value="1"/>
</dbReference>
<evidence type="ECO:0000259" key="2">
    <source>
        <dbReference type="Pfam" id="PF13614"/>
    </source>
</evidence>
<dbReference type="PIRSF" id="PIRSF009320">
    <property type="entry name" value="Nuc_binding_HP_1000"/>
    <property type="match status" value="1"/>
</dbReference>
<keyword evidence="4" id="KW-1185">Reference proteome</keyword>
<dbReference type="EMBL" id="CP097966">
    <property type="protein sequence ID" value="URQ63178.1"/>
    <property type="molecule type" value="Genomic_DNA"/>
</dbReference>
<dbReference type="Gene3D" id="3.40.50.300">
    <property type="entry name" value="P-loop containing nucleotide triphosphate hydrolases"/>
    <property type="match status" value="1"/>
</dbReference>
<dbReference type="Proteomes" id="UP001056381">
    <property type="component" value="Chromosome"/>
</dbReference>
<name>A0A9Q8U0U7_9GAMM</name>
<comment type="similarity">
    <text evidence="1">To B.subtilis soj.</text>
</comment>
<evidence type="ECO:0000313" key="4">
    <source>
        <dbReference type="Proteomes" id="UP001056381"/>
    </source>
</evidence>
<dbReference type="AlphaFoldDB" id="A0A9Q8U0U7"/>
<dbReference type="SUPFAM" id="SSF52540">
    <property type="entry name" value="P-loop containing nucleoside triphosphate hydrolases"/>
    <property type="match status" value="1"/>
</dbReference>